<gene>
    <name evidence="3" type="ORF">ZT1A5_G6629</name>
</gene>
<keyword evidence="2" id="KW-0472">Membrane</keyword>
<feature type="region of interest" description="Disordered" evidence="1">
    <location>
        <begin position="1"/>
        <end position="39"/>
    </location>
</feature>
<dbReference type="EMBL" id="LT882681">
    <property type="protein sequence ID" value="SMY25187.1"/>
    <property type="molecule type" value="Genomic_DNA"/>
</dbReference>
<dbReference type="PANTHER" id="PTHR35896">
    <property type="entry name" value="IG-LIKE DOMAIN-CONTAINING PROTEIN"/>
    <property type="match status" value="1"/>
</dbReference>
<proteinExistence type="predicted"/>
<keyword evidence="2" id="KW-0812">Transmembrane</keyword>
<dbReference type="Proteomes" id="UP000215453">
    <property type="component" value="Chromosome 6"/>
</dbReference>
<feature type="transmembrane region" description="Helical" evidence="2">
    <location>
        <begin position="46"/>
        <end position="65"/>
    </location>
</feature>
<dbReference type="AlphaFoldDB" id="A0A1Y6LL49"/>
<organism evidence="3 4">
    <name type="scientific">Zymoseptoria tritici ST99CH_1A5</name>
    <dbReference type="NCBI Taxonomy" id="1276529"/>
    <lineage>
        <taxon>Eukaryota</taxon>
        <taxon>Fungi</taxon>
        <taxon>Dikarya</taxon>
        <taxon>Ascomycota</taxon>
        <taxon>Pezizomycotina</taxon>
        <taxon>Dothideomycetes</taxon>
        <taxon>Dothideomycetidae</taxon>
        <taxon>Mycosphaerellales</taxon>
        <taxon>Mycosphaerellaceae</taxon>
        <taxon>Zymoseptoria</taxon>
    </lineage>
</organism>
<evidence type="ECO:0000313" key="4">
    <source>
        <dbReference type="Proteomes" id="UP000215453"/>
    </source>
</evidence>
<dbReference type="PANTHER" id="PTHR35896:SF3">
    <property type="entry name" value="MAJOR FACILITATOR SUPERFAMILY TRANSPORTER"/>
    <property type="match status" value="1"/>
</dbReference>
<reference evidence="3 4" key="1">
    <citation type="submission" date="2016-10" db="EMBL/GenBank/DDBJ databases">
        <authorList>
            <person name="Varghese N."/>
        </authorList>
    </citation>
    <scope>NUCLEOTIDE SEQUENCE [LARGE SCALE GENOMIC DNA]</scope>
</reference>
<name>A0A1Y6LL49_ZYMTR</name>
<dbReference type="InterPro" id="IPR053008">
    <property type="entry name" value="Phomopsin_biosynth_assoc"/>
</dbReference>
<protein>
    <submittedName>
        <fullName evidence="3">Uncharacterized protein</fullName>
    </submittedName>
</protein>
<accession>A0A1Y6LL49</accession>
<keyword evidence="2" id="KW-1133">Transmembrane helix</keyword>
<evidence type="ECO:0000256" key="2">
    <source>
        <dbReference type="SAM" id="Phobius"/>
    </source>
</evidence>
<evidence type="ECO:0000313" key="3">
    <source>
        <dbReference type="EMBL" id="SMY25187.1"/>
    </source>
</evidence>
<sequence length="232" mass="25986">MKLPMFGSNGHDVPLDSDLPAADTKEARDDELSSGTTPKSSRVRMMSVYGVVLVLTAAFVALLLLKIPLDLRSRSDGRRAPAAGQDHFHCGNSSAQALKAGCTFNQLLWAWLPPDCPEYANQEFMKAGDWRYYLDPLGKQRATGASWTAAMDNEINLWGEKGEHLSHCVFMFLSLGRIVHDGTAYPPRLVSNEHLDHCAEYLLEALRKGDDWQTMENSVGKVSYEEYCFRYH</sequence>
<evidence type="ECO:0000256" key="1">
    <source>
        <dbReference type="SAM" id="MobiDB-lite"/>
    </source>
</evidence>